<evidence type="ECO:0000256" key="1">
    <source>
        <dbReference type="SAM" id="Phobius"/>
    </source>
</evidence>
<evidence type="ECO:0000313" key="2">
    <source>
        <dbReference type="EMBL" id="GMR61369.1"/>
    </source>
</evidence>
<gene>
    <name evidence="2" type="ORF">PMAYCL1PPCAC_31564</name>
</gene>
<keyword evidence="1" id="KW-0472">Membrane</keyword>
<feature type="transmembrane region" description="Helical" evidence="1">
    <location>
        <begin position="79"/>
        <end position="98"/>
    </location>
</feature>
<keyword evidence="1" id="KW-0812">Transmembrane</keyword>
<feature type="transmembrane region" description="Helical" evidence="1">
    <location>
        <begin position="9"/>
        <end position="30"/>
    </location>
</feature>
<name>A0AAN5DDZ9_9BILA</name>
<organism evidence="2 3">
    <name type="scientific">Pristionchus mayeri</name>
    <dbReference type="NCBI Taxonomy" id="1317129"/>
    <lineage>
        <taxon>Eukaryota</taxon>
        <taxon>Metazoa</taxon>
        <taxon>Ecdysozoa</taxon>
        <taxon>Nematoda</taxon>
        <taxon>Chromadorea</taxon>
        <taxon>Rhabditida</taxon>
        <taxon>Rhabditina</taxon>
        <taxon>Diplogasteromorpha</taxon>
        <taxon>Diplogasteroidea</taxon>
        <taxon>Neodiplogasteridae</taxon>
        <taxon>Pristionchus</taxon>
    </lineage>
</organism>
<reference evidence="3" key="1">
    <citation type="submission" date="2022-10" db="EMBL/GenBank/DDBJ databases">
        <title>Genome assembly of Pristionchus species.</title>
        <authorList>
            <person name="Yoshida K."/>
            <person name="Sommer R.J."/>
        </authorList>
    </citation>
    <scope>NUCLEOTIDE SEQUENCE [LARGE SCALE GENOMIC DNA]</scope>
    <source>
        <strain evidence="3">RS5460</strain>
    </source>
</reference>
<proteinExistence type="predicted"/>
<keyword evidence="1" id="KW-1133">Transmembrane helix</keyword>
<comment type="caution">
    <text evidence="2">The sequence shown here is derived from an EMBL/GenBank/DDBJ whole genome shotgun (WGS) entry which is preliminary data.</text>
</comment>
<keyword evidence="3" id="KW-1185">Reference proteome</keyword>
<feature type="transmembrane region" description="Helical" evidence="1">
    <location>
        <begin position="42"/>
        <end position="67"/>
    </location>
</feature>
<dbReference type="Proteomes" id="UP001328107">
    <property type="component" value="Unassembled WGS sequence"/>
</dbReference>
<sequence length="131" mass="15718">ICLLRGRSLLLLVFLLLLPLLIEGISWRFFSHTSCVLFIIRLYFQVLLVVRLHFQLLEYLFALFQPLLECTRSYNSRPYLFPILAEILQSLFYLIFLVSHFDFSERTANAVVSYQFIYRIKCCRFIRSFVF</sequence>
<dbReference type="EMBL" id="BTRK01000006">
    <property type="protein sequence ID" value="GMR61369.1"/>
    <property type="molecule type" value="Genomic_DNA"/>
</dbReference>
<feature type="non-terminal residue" evidence="2">
    <location>
        <position position="1"/>
    </location>
</feature>
<accession>A0AAN5DDZ9</accession>
<evidence type="ECO:0000313" key="3">
    <source>
        <dbReference type="Proteomes" id="UP001328107"/>
    </source>
</evidence>
<dbReference type="AlphaFoldDB" id="A0AAN5DDZ9"/>
<protein>
    <submittedName>
        <fullName evidence="2">Uncharacterized protein</fullName>
    </submittedName>
</protein>